<sequence>MSLAVAFQMDPIESINIDTDSSFMMALEAQKRGHTLYHYHPRDLSLTGNVLTARVRAMTVVRQKGAHYTLGEPRIVDLSTMDVVLMRQDPPFDMAYITATHMLEHIQPKVLVLNDPAEVRNAPEKLFVTHFPDLMPPTLITSDKQAVLDFRAQHKDIIVKPLFGNGGAGVFHLKPDDENLGSLLELFTQLYREPVIVQKYLPEIRQGDKRIILIDGEPAGAVSRMPQEGEARANFHAGGSAKKTELTPREQEICKAIGPVLRAKGLVFVGIDVIGDYMTEINVTSPTGIQEINRLDGSALEATLWDAIERRHRENKGENTGENKEA</sequence>
<evidence type="ECO:0000256" key="5">
    <source>
        <dbReference type="ARBA" id="ARBA00022723"/>
    </source>
</evidence>
<dbReference type="HAMAP" id="MF_00162">
    <property type="entry name" value="GSH_S"/>
    <property type="match status" value="1"/>
</dbReference>
<reference evidence="12 13" key="1">
    <citation type="submission" date="2018-07" db="EMBL/GenBank/DDBJ databases">
        <title>Genome sequence of Roseomonas fauriae ATCC 49958.</title>
        <authorList>
            <person name="Sant'Anna F.H."/>
            <person name="Baldani J.I."/>
            <person name="Zilli J.E."/>
            <person name="Reis V.M."/>
            <person name="Hartmann A."/>
            <person name="Cruz L."/>
            <person name="de Souza E.M."/>
            <person name="de Oliveira Pedrosa F."/>
            <person name="Passaglia L.M.P."/>
        </authorList>
    </citation>
    <scope>NUCLEOTIDE SEQUENCE [LARGE SCALE GENOMIC DNA]</scope>
    <source>
        <strain evidence="12 13">ATCC 49958</strain>
    </source>
</reference>
<dbReference type="Pfam" id="PF02955">
    <property type="entry name" value="GSH-S_ATP"/>
    <property type="match status" value="1"/>
</dbReference>
<keyword evidence="3 10" id="KW-0436">Ligase</keyword>
<keyword evidence="8" id="KW-0460">Magnesium</keyword>
<dbReference type="PANTHER" id="PTHR21621">
    <property type="entry name" value="RIBOSOMAL PROTEIN S6 MODIFICATION PROTEIN"/>
    <property type="match status" value="1"/>
</dbReference>
<dbReference type="GO" id="GO:0004363">
    <property type="term" value="F:glutathione synthase activity"/>
    <property type="evidence" value="ECO:0007669"/>
    <property type="project" value="UniProtKB-UniRule"/>
</dbReference>
<evidence type="ECO:0000259" key="11">
    <source>
        <dbReference type="PROSITE" id="PS50975"/>
    </source>
</evidence>
<dbReference type="SUPFAM" id="SSF52440">
    <property type="entry name" value="PreATP-grasp domain"/>
    <property type="match status" value="1"/>
</dbReference>
<dbReference type="Gene3D" id="3.30.1490.20">
    <property type="entry name" value="ATP-grasp fold, A domain"/>
    <property type="match status" value="1"/>
</dbReference>
<evidence type="ECO:0000256" key="7">
    <source>
        <dbReference type="ARBA" id="ARBA00022840"/>
    </source>
</evidence>
<evidence type="ECO:0000256" key="8">
    <source>
        <dbReference type="ARBA" id="ARBA00022842"/>
    </source>
</evidence>
<dbReference type="Gene3D" id="3.40.50.20">
    <property type="match status" value="1"/>
</dbReference>
<dbReference type="Gene3D" id="3.30.470.20">
    <property type="entry name" value="ATP-grasp fold, B domain"/>
    <property type="match status" value="1"/>
</dbReference>
<evidence type="ECO:0000256" key="1">
    <source>
        <dbReference type="ARBA" id="ARBA00001936"/>
    </source>
</evidence>
<keyword evidence="4 10" id="KW-0317">Glutathione biosynthesis</keyword>
<dbReference type="PROSITE" id="PS50975">
    <property type="entry name" value="ATP_GRASP"/>
    <property type="match status" value="1"/>
</dbReference>
<dbReference type="InterPro" id="IPR013815">
    <property type="entry name" value="ATP_grasp_subdomain_1"/>
</dbReference>
<evidence type="ECO:0000256" key="3">
    <source>
        <dbReference type="ARBA" id="ARBA00022598"/>
    </source>
</evidence>
<feature type="domain" description="ATP-grasp" evidence="11">
    <location>
        <begin position="125"/>
        <end position="309"/>
    </location>
</feature>
<accession>A0A6L3B0R6</accession>
<dbReference type="GO" id="GO:0005737">
    <property type="term" value="C:cytoplasm"/>
    <property type="evidence" value="ECO:0007669"/>
    <property type="project" value="TreeGrafter"/>
</dbReference>
<evidence type="ECO:0000313" key="12">
    <source>
        <dbReference type="EMBL" id="KAA0685220.1"/>
    </source>
</evidence>
<dbReference type="InterPro" id="IPR004215">
    <property type="entry name" value="GSHS_N"/>
</dbReference>
<keyword evidence="6 10" id="KW-0547">Nucleotide-binding</keyword>
<dbReference type="EC" id="6.3.2.3" evidence="10"/>
<proteinExistence type="inferred from homology"/>
<evidence type="ECO:0000256" key="10">
    <source>
        <dbReference type="HAMAP-Rule" id="MF_00162"/>
    </source>
</evidence>
<comment type="similarity">
    <text evidence="10">Belongs to the prokaryotic GSH synthase family.</text>
</comment>
<evidence type="ECO:0000313" key="13">
    <source>
        <dbReference type="Proteomes" id="UP000476837"/>
    </source>
</evidence>
<evidence type="ECO:0000256" key="9">
    <source>
        <dbReference type="ARBA" id="ARBA00023211"/>
    </source>
</evidence>
<protein>
    <recommendedName>
        <fullName evidence="10">Glutathione synthetase</fullName>
        <ecNumber evidence="10">6.3.2.3</ecNumber>
    </recommendedName>
    <alternativeName>
        <fullName evidence="10">GSH synthetase</fullName>
        <shortName evidence="10">GSH-S</shortName>
        <shortName evidence="10">GSHase</shortName>
    </alternativeName>
    <alternativeName>
        <fullName evidence="10">Glutathione synthase</fullName>
    </alternativeName>
</protein>
<gene>
    <name evidence="10" type="primary">gshB</name>
    <name evidence="12" type="ORF">DS837_14765</name>
</gene>
<evidence type="ECO:0000256" key="2">
    <source>
        <dbReference type="ARBA" id="ARBA00001946"/>
    </source>
</evidence>
<dbReference type="InterPro" id="IPR006284">
    <property type="entry name" value="Glut_synth_pro"/>
</dbReference>
<dbReference type="InterPro" id="IPR011761">
    <property type="entry name" value="ATP-grasp"/>
</dbReference>
<dbReference type="EMBL" id="QOKV01000008">
    <property type="protein sequence ID" value="KAA0685220.1"/>
    <property type="molecule type" value="Genomic_DNA"/>
</dbReference>
<comment type="catalytic activity">
    <reaction evidence="10">
        <text>gamma-L-glutamyl-L-cysteine + glycine + ATP = glutathione + ADP + phosphate + H(+)</text>
        <dbReference type="Rhea" id="RHEA:13557"/>
        <dbReference type="ChEBI" id="CHEBI:15378"/>
        <dbReference type="ChEBI" id="CHEBI:30616"/>
        <dbReference type="ChEBI" id="CHEBI:43474"/>
        <dbReference type="ChEBI" id="CHEBI:57305"/>
        <dbReference type="ChEBI" id="CHEBI:57925"/>
        <dbReference type="ChEBI" id="CHEBI:58173"/>
        <dbReference type="ChEBI" id="CHEBI:456216"/>
        <dbReference type="EC" id="6.3.2.3"/>
    </reaction>
</comment>
<dbReference type="SUPFAM" id="SSF56059">
    <property type="entry name" value="Glutathione synthetase ATP-binding domain-like"/>
    <property type="match status" value="1"/>
</dbReference>
<name>A0A6L3B0R6_AZOBR</name>
<comment type="pathway">
    <text evidence="10">Sulfur metabolism; glutathione biosynthesis; glutathione from L-cysteine and L-glutamate: step 2/2.</text>
</comment>
<comment type="caution">
    <text evidence="12">The sequence shown here is derived from an EMBL/GenBank/DDBJ whole genome shotgun (WGS) entry which is preliminary data.</text>
</comment>
<dbReference type="InterPro" id="IPR004218">
    <property type="entry name" value="GSHS_ATP-bd"/>
</dbReference>
<organism evidence="12 13">
    <name type="scientific">Azospirillum brasilense</name>
    <dbReference type="NCBI Taxonomy" id="192"/>
    <lineage>
        <taxon>Bacteria</taxon>
        <taxon>Pseudomonadati</taxon>
        <taxon>Pseudomonadota</taxon>
        <taxon>Alphaproteobacteria</taxon>
        <taxon>Rhodospirillales</taxon>
        <taxon>Azospirillaceae</taxon>
        <taxon>Azospirillum</taxon>
    </lineage>
</organism>
<dbReference type="UniPathway" id="UPA00142">
    <property type="reaction ID" value="UER00210"/>
</dbReference>
<dbReference type="Proteomes" id="UP000476837">
    <property type="component" value="Unassembled WGS sequence"/>
</dbReference>
<evidence type="ECO:0000256" key="6">
    <source>
        <dbReference type="ARBA" id="ARBA00022741"/>
    </source>
</evidence>
<comment type="cofactor">
    <cofactor evidence="1">
        <name>Mn(2+)</name>
        <dbReference type="ChEBI" id="CHEBI:29035"/>
    </cofactor>
</comment>
<dbReference type="InterPro" id="IPR016185">
    <property type="entry name" value="PreATP-grasp_dom_sf"/>
</dbReference>
<dbReference type="PANTHER" id="PTHR21621:SF4">
    <property type="entry name" value="GLUTATHIONE SYNTHETASE"/>
    <property type="match status" value="1"/>
</dbReference>
<dbReference type="RefSeq" id="WP_149165466.1">
    <property type="nucleotide sequence ID" value="NZ_QOKV01000008.1"/>
</dbReference>
<dbReference type="NCBIfam" id="NF003573">
    <property type="entry name" value="PRK05246.1"/>
    <property type="match status" value="1"/>
</dbReference>
<dbReference type="NCBIfam" id="TIGR01380">
    <property type="entry name" value="glut_syn"/>
    <property type="match status" value="1"/>
</dbReference>
<keyword evidence="7 10" id="KW-0067">ATP-binding</keyword>
<dbReference type="GO" id="GO:0005524">
    <property type="term" value="F:ATP binding"/>
    <property type="evidence" value="ECO:0007669"/>
    <property type="project" value="UniProtKB-UniRule"/>
</dbReference>
<dbReference type="GO" id="GO:0046872">
    <property type="term" value="F:metal ion binding"/>
    <property type="evidence" value="ECO:0007669"/>
    <property type="project" value="UniProtKB-KW"/>
</dbReference>
<keyword evidence="5" id="KW-0479">Metal-binding</keyword>
<dbReference type="AlphaFoldDB" id="A0A6L3B0R6"/>
<evidence type="ECO:0000256" key="4">
    <source>
        <dbReference type="ARBA" id="ARBA00022684"/>
    </source>
</evidence>
<keyword evidence="9" id="KW-0464">Manganese</keyword>
<dbReference type="Pfam" id="PF02951">
    <property type="entry name" value="GSH-S_N"/>
    <property type="match status" value="1"/>
</dbReference>
<comment type="cofactor">
    <cofactor evidence="2">
        <name>Mg(2+)</name>
        <dbReference type="ChEBI" id="CHEBI:18420"/>
    </cofactor>
</comment>